<evidence type="ECO:0000313" key="1">
    <source>
        <dbReference type="EMBL" id="KAF7431779.1"/>
    </source>
</evidence>
<organism evidence="1 2">
    <name type="scientific">Vespula pensylvanica</name>
    <name type="common">Western yellow jacket</name>
    <name type="synonym">Wasp</name>
    <dbReference type="NCBI Taxonomy" id="30213"/>
    <lineage>
        <taxon>Eukaryota</taxon>
        <taxon>Metazoa</taxon>
        <taxon>Ecdysozoa</taxon>
        <taxon>Arthropoda</taxon>
        <taxon>Hexapoda</taxon>
        <taxon>Insecta</taxon>
        <taxon>Pterygota</taxon>
        <taxon>Neoptera</taxon>
        <taxon>Endopterygota</taxon>
        <taxon>Hymenoptera</taxon>
        <taxon>Apocrita</taxon>
        <taxon>Aculeata</taxon>
        <taxon>Vespoidea</taxon>
        <taxon>Vespidae</taxon>
        <taxon>Vespinae</taxon>
        <taxon>Vespula</taxon>
    </lineage>
</organism>
<proteinExistence type="predicted"/>
<evidence type="ECO:0000313" key="2">
    <source>
        <dbReference type="Proteomes" id="UP000600918"/>
    </source>
</evidence>
<protein>
    <submittedName>
        <fullName evidence="1">Uncharacterized protein</fullName>
    </submittedName>
</protein>
<comment type="caution">
    <text evidence="1">The sequence shown here is derived from an EMBL/GenBank/DDBJ whole genome shotgun (WGS) entry which is preliminary data.</text>
</comment>
<sequence>MDYVSGPRARIKADSAPVTLEPDSVEKLFRNKKLLISPSYLLGAASLVITLEINSSSTQTVCAFNFDAITRYAYISKKRQKEEAQHMYLLASRTTTSVQVHIPTHGIEHEFTEGEAETSVYTVHKRELPNPIDFVLARMCACELLRASLSYPILPYPTLYYPILSYPILFYPTTSL</sequence>
<accession>A0A834UCZ0</accession>
<dbReference type="AlphaFoldDB" id="A0A834UCZ0"/>
<keyword evidence="2" id="KW-1185">Reference proteome</keyword>
<dbReference type="EMBL" id="JACSDY010000003">
    <property type="protein sequence ID" value="KAF7431779.1"/>
    <property type="molecule type" value="Genomic_DNA"/>
</dbReference>
<dbReference type="Proteomes" id="UP000600918">
    <property type="component" value="Unassembled WGS sequence"/>
</dbReference>
<reference evidence="1" key="1">
    <citation type="journal article" date="2020" name="G3 (Bethesda)">
        <title>High-Quality Assemblies for Three Invasive Social Wasps from the &lt;i&gt;Vespula&lt;/i&gt; Genus.</title>
        <authorList>
            <person name="Harrop T.W.R."/>
            <person name="Guhlin J."/>
            <person name="McLaughlin G.M."/>
            <person name="Permina E."/>
            <person name="Stockwell P."/>
            <person name="Gilligan J."/>
            <person name="Le Lec M.F."/>
            <person name="Gruber M.A.M."/>
            <person name="Quinn O."/>
            <person name="Lovegrove M."/>
            <person name="Duncan E.J."/>
            <person name="Remnant E.J."/>
            <person name="Van Eeckhoven J."/>
            <person name="Graham B."/>
            <person name="Knapp R.A."/>
            <person name="Langford K.W."/>
            <person name="Kronenberg Z."/>
            <person name="Press M.O."/>
            <person name="Eacker S.M."/>
            <person name="Wilson-Rankin E.E."/>
            <person name="Purcell J."/>
            <person name="Lester P.J."/>
            <person name="Dearden P.K."/>
        </authorList>
    </citation>
    <scope>NUCLEOTIDE SEQUENCE</scope>
    <source>
        <strain evidence="1">Volc-1</strain>
    </source>
</reference>
<name>A0A834UCZ0_VESPE</name>
<gene>
    <name evidence="1" type="ORF">H0235_004703</name>
</gene>